<dbReference type="AlphaFoldDB" id="A0A562WBG7"/>
<dbReference type="EMBL" id="VLLP01000001">
    <property type="protein sequence ID" value="TWJ27321.1"/>
    <property type="molecule type" value="Genomic_DNA"/>
</dbReference>
<dbReference type="Gene3D" id="3.40.190.10">
    <property type="entry name" value="Periplasmic binding protein-like II"/>
    <property type="match status" value="1"/>
</dbReference>
<protein>
    <submittedName>
        <fullName evidence="1">Multiple sugar transport system substrate-binding protein</fullName>
    </submittedName>
</protein>
<dbReference type="RefSeq" id="WP_232624914.1">
    <property type="nucleotide sequence ID" value="NZ_AP023438.1"/>
</dbReference>
<keyword evidence="1" id="KW-0813">Transport</keyword>
<dbReference type="Proteomes" id="UP000319728">
    <property type="component" value="Unassembled WGS sequence"/>
</dbReference>
<comment type="caution">
    <text evidence="1">The sequence shown here is derived from an EMBL/GenBank/DDBJ whole genome shotgun (WGS) entry which is preliminary data.</text>
</comment>
<accession>A0A562WBG7</accession>
<organism evidence="1 2">
    <name type="scientific">Micromonospora sagamiensis</name>
    <dbReference type="NCBI Taxonomy" id="47875"/>
    <lineage>
        <taxon>Bacteria</taxon>
        <taxon>Bacillati</taxon>
        <taxon>Actinomycetota</taxon>
        <taxon>Actinomycetes</taxon>
        <taxon>Micromonosporales</taxon>
        <taxon>Micromonosporaceae</taxon>
        <taxon>Micromonospora</taxon>
    </lineage>
</organism>
<dbReference type="SUPFAM" id="SSF53850">
    <property type="entry name" value="Periplasmic binding protein-like II"/>
    <property type="match status" value="1"/>
</dbReference>
<evidence type="ECO:0000313" key="1">
    <source>
        <dbReference type="EMBL" id="TWJ27321.1"/>
    </source>
</evidence>
<dbReference type="Pfam" id="PF01547">
    <property type="entry name" value="SBP_bac_1"/>
    <property type="match status" value="1"/>
</dbReference>
<keyword evidence="1" id="KW-0762">Sugar transport</keyword>
<name>A0A562WBG7_9ACTN</name>
<reference evidence="1 2" key="1">
    <citation type="submission" date="2019-07" db="EMBL/GenBank/DDBJ databases">
        <title>R&amp;d 2014.</title>
        <authorList>
            <person name="Klenk H.-P."/>
        </authorList>
    </citation>
    <scope>NUCLEOTIDE SEQUENCE [LARGE SCALE GENOMIC DNA]</scope>
    <source>
        <strain evidence="1 2">DSM 43912</strain>
    </source>
</reference>
<sequence length="140" mass="15261">MPAAPYPTARRPGVDPGRRRVLAGLLGLPVVATGGLTGCRSEPAALVESGPVELSVFWWGSARRAQLTEQALRLYSDRNPQVTFRVTWQGLDGYYERLATQAVGGNVPDLFQIDDTFLTEYARRDILLDLSGTPRTVGST</sequence>
<gene>
    <name evidence="1" type="ORF">JD81_00810</name>
</gene>
<keyword evidence="2" id="KW-1185">Reference proteome</keyword>
<proteinExistence type="predicted"/>
<dbReference type="InterPro" id="IPR006059">
    <property type="entry name" value="SBP"/>
</dbReference>
<evidence type="ECO:0000313" key="2">
    <source>
        <dbReference type="Proteomes" id="UP000319728"/>
    </source>
</evidence>